<protein>
    <submittedName>
        <fullName evidence="3">370_t:CDS:1</fullName>
    </submittedName>
</protein>
<dbReference type="SMART" id="SM00368">
    <property type="entry name" value="LRR_RI"/>
    <property type="match status" value="4"/>
</dbReference>
<dbReference type="PANTHER" id="PTHR24111">
    <property type="entry name" value="LEUCINE-RICH REPEAT-CONTAINING PROTEIN 34"/>
    <property type="match status" value="1"/>
</dbReference>
<dbReference type="Proteomes" id="UP000789342">
    <property type="component" value="Unassembled WGS sequence"/>
</dbReference>
<dbReference type="InterPro" id="IPR032675">
    <property type="entry name" value="LRR_dom_sf"/>
</dbReference>
<reference evidence="3" key="1">
    <citation type="submission" date="2021-06" db="EMBL/GenBank/DDBJ databases">
        <authorList>
            <person name="Kallberg Y."/>
            <person name="Tangrot J."/>
            <person name="Rosling A."/>
        </authorList>
    </citation>
    <scope>NUCLEOTIDE SEQUENCE</scope>
    <source>
        <strain evidence="3">CL551</strain>
    </source>
</reference>
<feature type="region of interest" description="Disordered" evidence="2">
    <location>
        <begin position="1"/>
        <end position="50"/>
    </location>
</feature>
<keyword evidence="4" id="KW-1185">Reference proteome</keyword>
<comment type="caution">
    <text evidence="3">The sequence shown here is derived from an EMBL/GenBank/DDBJ whole genome shotgun (WGS) entry which is preliminary data.</text>
</comment>
<dbReference type="PANTHER" id="PTHR24111:SF0">
    <property type="entry name" value="LEUCINE-RICH REPEAT-CONTAINING PROTEIN"/>
    <property type="match status" value="1"/>
</dbReference>
<evidence type="ECO:0000313" key="3">
    <source>
        <dbReference type="EMBL" id="CAG8739661.1"/>
    </source>
</evidence>
<dbReference type="SUPFAM" id="SSF52047">
    <property type="entry name" value="RNI-like"/>
    <property type="match status" value="1"/>
</dbReference>
<feature type="non-terminal residue" evidence="3">
    <location>
        <position position="450"/>
    </location>
</feature>
<proteinExistence type="predicted"/>
<dbReference type="OrthoDB" id="120976at2759"/>
<evidence type="ECO:0000313" key="4">
    <source>
        <dbReference type="Proteomes" id="UP000789342"/>
    </source>
</evidence>
<evidence type="ECO:0000256" key="2">
    <source>
        <dbReference type="SAM" id="MobiDB-lite"/>
    </source>
</evidence>
<dbReference type="AlphaFoldDB" id="A0A9N9IMR4"/>
<sequence length="450" mass="51147">QKDEEKQKSKVKLSPPKLQLVPYRRPISAANAQPPKKGILKTTPQPNTRPLWKRDWLSTLNTRIQNVTNVASTSPTTTSFLMTAFKRLNVPYSPQEEQPPKPSSPLQIDTTLPADQISQQSSSLVNSSLLSQKSLKRVRFSVAKLTDEYPHSPIPCDSDDSDWEDEYDFREWSENQKRNAPSHPEPEKKVYSAKEIVQYYLAACKYREEFPLDRLVTIFRRASQPGGSLKIIDLTGDIIDRRIAEPMADVLTLECGLRKLILERCEIEDDTLKILCHSLLVNDTLSYLSLSNNKRLRSNGFHYIALYIKKSKSLTYLDLSGTNIDKKSVTFLAQALIQGSNRSGSILETLKLDSCGLKNNGLEVLGPGVRRSNLKYLSLRYNRISHVGAVWIGVMLRDYDDLNLEQTNSIRSEFDEYEEDKAEKLQGRHGLEVFDARGNEIKVEIGIVFE</sequence>
<feature type="non-terminal residue" evidence="3">
    <location>
        <position position="1"/>
    </location>
</feature>
<gene>
    <name evidence="3" type="ORF">AMORRO_LOCUS14627</name>
</gene>
<accession>A0A9N9IMR4</accession>
<dbReference type="Gene3D" id="3.80.10.10">
    <property type="entry name" value="Ribonuclease Inhibitor"/>
    <property type="match status" value="1"/>
</dbReference>
<keyword evidence="1" id="KW-0677">Repeat</keyword>
<organism evidence="3 4">
    <name type="scientific">Acaulospora morrowiae</name>
    <dbReference type="NCBI Taxonomy" id="94023"/>
    <lineage>
        <taxon>Eukaryota</taxon>
        <taxon>Fungi</taxon>
        <taxon>Fungi incertae sedis</taxon>
        <taxon>Mucoromycota</taxon>
        <taxon>Glomeromycotina</taxon>
        <taxon>Glomeromycetes</taxon>
        <taxon>Diversisporales</taxon>
        <taxon>Acaulosporaceae</taxon>
        <taxon>Acaulospora</taxon>
    </lineage>
</organism>
<dbReference type="Pfam" id="PF13516">
    <property type="entry name" value="LRR_6"/>
    <property type="match status" value="1"/>
</dbReference>
<dbReference type="InterPro" id="IPR001611">
    <property type="entry name" value="Leu-rich_rpt"/>
</dbReference>
<evidence type="ECO:0000256" key="1">
    <source>
        <dbReference type="ARBA" id="ARBA00022737"/>
    </source>
</evidence>
<dbReference type="InterPro" id="IPR052201">
    <property type="entry name" value="LRR-containing_regulator"/>
</dbReference>
<name>A0A9N9IMR4_9GLOM</name>
<dbReference type="EMBL" id="CAJVPV010029899">
    <property type="protein sequence ID" value="CAG8739661.1"/>
    <property type="molecule type" value="Genomic_DNA"/>
</dbReference>